<dbReference type="Proteomes" id="UP000247810">
    <property type="component" value="Unassembled WGS sequence"/>
</dbReference>
<evidence type="ECO:0000313" key="3">
    <source>
        <dbReference type="Proteomes" id="UP000247810"/>
    </source>
</evidence>
<keyword evidence="3" id="KW-1185">Reference proteome</keyword>
<dbReference type="VEuPathDB" id="FungiDB:BO71DRAFT_433489"/>
<accession>A0A319EIM1</accession>
<protein>
    <submittedName>
        <fullName evidence="2">Uncharacterized protein</fullName>
    </submittedName>
</protein>
<dbReference type="EMBL" id="KZ825967">
    <property type="protein sequence ID" value="PYH90822.1"/>
    <property type="molecule type" value="Genomic_DNA"/>
</dbReference>
<reference evidence="2 3" key="1">
    <citation type="submission" date="2018-02" db="EMBL/GenBank/DDBJ databases">
        <title>The genomes of Aspergillus section Nigri reveals drivers in fungal speciation.</title>
        <authorList>
            <consortium name="DOE Joint Genome Institute"/>
            <person name="Vesth T.C."/>
            <person name="Nybo J."/>
            <person name="Theobald S."/>
            <person name="Brandl J."/>
            <person name="Frisvad J.C."/>
            <person name="Nielsen K.F."/>
            <person name="Lyhne E.K."/>
            <person name="Kogle M.E."/>
            <person name="Kuo A."/>
            <person name="Riley R."/>
            <person name="Clum A."/>
            <person name="Nolan M."/>
            <person name="Lipzen A."/>
            <person name="Salamov A."/>
            <person name="Henrissat B."/>
            <person name="Wiebenga A."/>
            <person name="De vries R.P."/>
            <person name="Grigoriev I.V."/>
            <person name="Mortensen U.H."/>
            <person name="Andersen M.R."/>
            <person name="Baker S.E."/>
        </authorList>
    </citation>
    <scope>NUCLEOTIDE SEQUENCE [LARGE SCALE GENOMIC DNA]</scope>
    <source>
        <strain evidence="2 3">CBS 707.79</strain>
    </source>
</reference>
<proteinExistence type="predicted"/>
<feature type="compositionally biased region" description="Polar residues" evidence="1">
    <location>
        <begin position="39"/>
        <end position="49"/>
    </location>
</feature>
<evidence type="ECO:0000256" key="1">
    <source>
        <dbReference type="SAM" id="MobiDB-lite"/>
    </source>
</evidence>
<evidence type="ECO:0000313" key="2">
    <source>
        <dbReference type="EMBL" id="PYH90822.1"/>
    </source>
</evidence>
<gene>
    <name evidence="2" type="ORF">BO71DRAFT_433489</name>
</gene>
<sequence length="173" mass="18413">MRTRWALGPIQVSETAETAGRLSRSRDSRVTGATALGVGQSQGASQEGSNGLGGRRAGPRQARLLSTNCYHSSSPPPILVITVIVALPRPFVLYHLGECQGSPSVSYTCLSPSFHWLAILEPAVRLLQAPVCRGVGSPESRTALIPPHVLPLRGSLLKDRHLPVALQLDLLVS</sequence>
<dbReference type="AlphaFoldDB" id="A0A319EIM1"/>
<name>A0A319EIM1_9EURO</name>
<feature type="region of interest" description="Disordered" evidence="1">
    <location>
        <begin position="34"/>
        <end position="58"/>
    </location>
</feature>
<organism evidence="2 3">
    <name type="scientific">Aspergillus ellipticus CBS 707.79</name>
    <dbReference type="NCBI Taxonomy" id="1448320"/>
    <lineage>
        <taxon>Eukaryota</taxon>
        <taxon>Fungi</taxon>
        <taxon>Dikarya</taxon>
        <taxon>Ascomycota</taxon>
        <taxon>Pezizomycotina</taxon>
        <taxon>Eurotiomycetes</taxon>
        <taxon>Eurotiomycetidae</taxon>
        <taxon>Eurotiales</taxon>
        <taxon>Aspergillaceae</taxon>
        <taxon>Aspergillus</taxon>
        <taxon>Aspergillus subgen. Circumdati</taxon>
    </lineage>
</organism>